<name>A0A9W6L566_9PSEU</name>
<dbReference type="SUPFAM" id="SSF161098">
    <property type="entry name" value="MetI-like"/>
    <property type="match status" value="1"/>
</dbReference>
<proteinExistence type="inferred from homology"/>
<dbReference type="Gene3D" id="1.10.3720.10">
    <property type="entry name" value="MetI-like"/>
    <property type="match status" value="1"/>
</dbReference>
<dbReference type="InterPro" id="IPR000515">
    <property type="entry name" value="MetI-like"/>
</dbReference>
<dbReference type="AlphaFoldDB" id="A0A9W6L566"/>
<evidence type="ECO:0000256" key="1">
    <source>
        <dbReference type="ARBA" id="ARBA00004651"/>
    </source>
</evidence>
<sequence>MAAPTVPPVTAAADPAEGGRFTALRGAPPWVGGIVGVVVIVVVWWIASLTLYQGSGAIPTPPSVVARFFDGGQWSATLNNAGGTVGSAALGYLWGNLAAIVLAVIVLLVPPLEALANQIAVVSYCIPLVAIGPVIVIVAGRDAPSGASVVLAAMSCFFTTTVGCLLGLRAAPRTSIDLIRAYGGSTWTALRKVQLVSALPSLFAALKIAAPAAFLGAILAEYLGSGGDSTLGRAVIAAQSQSDAPQLWYLALVSGIISGLGFVVVGLVAKLVTPWTTGADVPAGAR</sequence>
<evidence type="ECO:0000313" key="9">
    <source>
        <dbReference type="EMBL" id="GLL13125.1"/>
    </source>
</evidence>
<evidence type="ECO:0000313" key="10">
    <source>
        <dbReference type="Proteomes" id="UP001143463"/>
    </source>
</evidence>
<reference evidence="9" key="1">
    <citation type="journal article" date="2014" name="Int. J. Syst. Evol. Microbiol.">
        <title>Complete genome sequence of Corynebacterium casei LMG S-19264T (=DSM 44701T), isolated from a smear-ripened cheese.</title>
        <authorList>
            <consortium name="US DOE Joint Genome Institute (JGI-PGF)"/>
            <person name="Walter F."/>
            <person name="Albersmeier A."/>
            <person name="Kalinowski J."/>
            <person name="Ruckert C."/>
        </authorList>
    </citation>
    <scope>NUCLEOTIDE SEQUENCE</scope>
    <source>
        <strain evidence="9">VKM Ac-1069</strain>
    </source>
</reference>
<evidence type="ECO:0000256" key="3">
    <source>
        <dbReference type="ARBA" id="ARBA00022475"/>
    </source>
</evidence>
<accession>A0A9W6L566</accession>
<keyword evidence="2 7" id="KW-0813">Transport</keyword>
<dbReference type="Proteomes" id="UP001143463">
    <property type="component" value="Unassembled WGS sequence"/>
</dbReference>
<comment type="subcellular location">
    <subcellularLocation>
        <location evidence="1 7">Cell membrane</location>
        <topology evidence="1 7">Multi-pass membrane protein</topology>
    </subcellularLocation>
</comment>
<evidence type="ECO:0000256" key="6">
    <source>
        <dbReference type="ARBA" id="ARBA00023136"/>
    </source>
</evidence>
<dbReference type="EMBL" id="BSFQ01000019">
    <property type="protein sequence ID" value="GLL13125.1"/>
    <property type="molecule type" value="Genomic_DNA"/>
</dbReference>
<feature type="transmembrane region" description="Helical" evidence="7">
    <location>
        <begin position="146"/>
        <end position="168"/>
    </location>
</feature>
<feature type="transmembrane region" description="Helical" evidence="7">
    <location>
        <begin position="89"/>
        <end position="109"/>
    </location>
</feature>
<feature type="transmembrane region" description="Helical" evidence="7">
    <location>
        <begin position="30"/>
        <end position="52"/>
    </location>
</feature>
<keyword evidence="10" id="KW-1185">Reference proteome</keyword>
<keyword evidence="6 7" id="KW-0472">Membrane</keyword>
<feature type="transmembrane region" description="Helical" evidence="7">
    <location>
        <begin position="247"/>
        <end position="269"/>
    </location>
</feature>
<evidence type="ECO:0000256" key="7">
    <source>
        <dbReference type="RuleBase" id="RU363032"/>
    </source>
</evidence>
<feature type="transmembrane region" description="Helical" evidence="7">
    <location>
        <begin position="195"/>
        <end position="220"/>
    </location>
</feature>
<dbReference type="GO" id="GO:0005886">
    <property type="term" value="C:plasma membrane"/>
    <property type="evidence" value="ECO:0007669"/>
    <property type="project" value="UniProtKB-SubCell"/>
</dbReference>
<dbReference type="PANTHER" id="PTHR30151">
    <property type="entry name" value="ALKANE SULFONATE ABC TRANSPORTER-RELATED, MEMBRANE SUBUNIT"/>
    <property type="match status" value="1"/>
</dbReference>
<dbReference type="GO" id="GO:0055085">
    <property type="term" value="P:transmembrane transport"/>
    <property type="evidence" value="ECO:0007669"/>
    <property type="project" value="InterPro"/>
</dbReference>
<reference evidence="9" key="2">
    <citation type="submission" date="2023-01" db="EMBL/GenBank/DDBJ databases">
        <authorList>
            <person name="Sun Q."/>
            <person name="Evtushenko L."/>
        </authorList>
    </citation>
    <scope>NUCLEOTIDE SEQUENCE</scope>
    <source>
        <strain evidence="9">VKM Ac-1069</strain>
    </source>
</reference>
<dbReference type="Pfam" id="PF00528">
    <property type="entry name" value="BPD_transp_1"/>
    <property type="match status" value="1"/>
</dbReference>
<feature type="domain" description="ABC transmembrane type-1" evidence="8">
    <location>
        <begin position="77"/>
        <end position="269"/>
    </location>
</feature>
<evidence type="ECO:0000256" key="5">
    <source>
        <dbReference type="ARBA" id="ARBA00022989"/>
    </source>
</evidence>
<gene>
    <name evidence="9" type="ORF">GCM10017577_42680</name>
</gene>
<comment type="similarity">
    <text evidence="7">Belongs to the binding-protein-dependent transport system permease family.</text>
</comment>
<evidence type="ECO:0000256" key="4">
    <source>
        <dbReference type="ARBA" id="ARBA00022692"/>
    </source>
</evidence>
<evidence type="ECO:0000259" key="8">
    <source>
        <dbReference type="PROSITE" id="PS50928"/>
    </source>
</evidence>
<keyword evidence="5 7" id="KW-1133">Transmembrane helix</keyword>
<comment type="caution">
    <text evidence="9">The sequence shown here is derived from an EMBL/GenBank/DDBJ whole genome shotgun (WGS) entry which is preliminary data.</text>
</comment>
<dbReference type="InterPro" id="IPR035906">
    <property type="entry name" value="MetI-like_sf"/>
</dbReference>
<dbReference type="RefSeq" id="WP_037044237.1">
    <property type="nucleotide sequence ID" value="NZ_BAAAUZ010000039.1"/>
</dbReference>
<dbReference type="PROSITE" id="PS50928">
    <property type="entry name" value="ABC_TM1"/>
    <property type="match status" value="1"/>
</dbReference>
<protein>
    <submittedName>
        <fullName evidence="9">ABC transporter permease</fullName>
    </submittedName>
</protein>
<dbReference type="CDD" id="cd06261">
    <property type="entry name" value="TM_PBP2"/>
    <property type="match status" value="1"/>
</dbReference>
<feature type="transmembrane region" description="Helical" evidence="7">
    <location>
        <begin position="121"/>
        <end position="140"/>
    </location>
</feature>
<keyword evidence="4 7" id="KW-0812">Transmembrane</keyword>
<organism evidence="9 10">
    <name type="scientific">Pseudonocardia halophobica</name>
    <dbReference type="NCBI Taxonomy" id="29401"/>
    <lineage>
        <taxon>Bacteria</taxon>
        <taxon>Bacillati</taxon>
        <taxon>Actinomycetota</taxon>
        <taxon>Actinomycetes</taxon>
        <taxon>Pseudonocardiales</taxon>
        <taxon>Pseudonocardiaceae</taxon>
        <taxon>Pseudonocardia</taxon>
    </lineage>
</organism>
<dbReference type="PANTHER" id="PTHR30151:SF20">
    <property type="entry name" value="ABC TRANSPORTER PERMEASE PROTEIN HI_0355-RELATED"/>
    <property type="match status" value="1"/>
</dbReference>
<keyword evidence="3" id="KW-1003">Cell membrane</keyword>
<evidence type="ECO:0000256" key="2">
    <source>
        <dbReference type="ARBA" id="ARBA00022448"/>
    </source>
</evidence>